<sequence length="400" mass="44157">MLLMDLAEGRVVLVLEGGYNLDSIAKSMHACLEVLLEDKPLVGSSEAYPFESTWRVIQAVRKELSPFWPTLASELPQELISQVADPPHTLVSSSDSEDGEAPPRLKTIAELLEEVIKPLSNLNVYAELVPGLVFRPLICETMSCESICSLTSCAPSSSAMVRPAAHASYLAWLFEVDEENAASCSWRSELSNVYLWYASYGSNMWRPRFDCYVAGGQVEGLQKPCSGSVNKTLPNEILWKTFPCHIFFGRDSSRSWGPGGVAFLNPEKNSQHKTHMCMYKISLEQFNDILLQENGLSLDAGSSLFDMTTLNAISNKEFSSREVVKDGWYGHVVYLGKENDIPIITMTCSPLDIEGFKSGNLPLRAPNKSYANTLIKGLVEGEQFSEAEAIVYIDAAAKSL</sequence>
<dbReference type="STRING" id="57577.A0A2K3MTL3"/>
<reference evidence="3 4" key="2">
    <citation type="journal article" date="2017" name="Front. Plant Sci.">
        <title>Gene Classification and Mining of Molecular Markers Useful in Red Clover (Trifolium pratense) Breeding.</title>
        <authorList>
            <person name="Istvanek J."/>
            <person name="Dluhosova J."/>
            <person name="Dluhos P."/>
            <person name="Patkova L."/>
            <person name="Nedelnik J."/>
            <person name="Repkova J."/>
        </authorList>
    </citation>
    <scope>NUCLEOTIDE SEQUENCE [LARGE SCALE GENOMIC DNA]</scope>
    <source>
        <strain evidence="4">cv. Tatra</strain>
        <tissue evidence="3">Young leaves</tissue>
    </source>
</reference>
<dbReference type="Proteomes" id="UP000236291">
    <property type="component" value="Unassembled WGS sequence"/>
</dbReference>
<dbReference type="SUPFAM" id="SSF52768">
    <property type="entry name" value="Arginase/deacetylase"/>
    <property type="match status" value="1"/>
</dbReference>
<dbReference type="Gene3D" id="3.10.490.10">
    <property type="entry name" value="Gamma-glutamyl cyclotransferase-like"/>
    <property type="match status" value="1"/>
</dbReference>
<dbReference type="GO" id="GO:0006325">
    <property type="term" value="P:chromatin organization"/>
    <property type="evidence" value="ECO:0007669"/>
    <property type="project" value="UniProtKB-KW"/>
</dbReference>
<reference evidence="3 4" key="1">
    <citation type="journal article" date="2014" name="Am. J. Bot.">
        <title>Genome assembly and annotation for red clover (Trifolium pratense; Fabaceae).</title>
        <authorList>
            <person name="Istvanek J."/>
            <person name="Jaros M."/>
            <person name="Krenek A."/>
            <person name="Repkova J."/>
        </authorList>
    </citation>
    <scope>NUCLEOTIDE SEQUENCE [LARGE SCALE GENOMIC DNA]</scope>
    <source>
        <strain evidence="4">cv. Tatra</strain>
        <tissue evidence="3">Young leaves</tissue>
    </source>
</reference>
<evidence type="ECO:0000256" key="1">
    <source>
        <dbReference type="ARBA" id="ARBA00022491"/>
    </source>
</evidence>
<organism evidence="3 4">
    <name type="scientific">Trifolium pratense</name>
    <name type="common">Red clover</name>
    <dbReference type="NCBI Taxonomy" id="57577"/>
    <lineage>
        <taxon>Eukaryota</taxon>
        <taxon>Viridiplantae</taxon>
        <taxon>Streptophyta</taxon>
        <taxon>Embryophyta</taxon>
        <taxon>Tracheophyta</taxon>
        <taxon>Spermatophyta</taxon>
        <taxon>Magnoliopsida</taxon>
        <taxon>eudicotyledons</taxon>
        <taxon>Gunneridae</taxon>
        <taxon>Pentapetalae</taxon>
        <taxon>rosids</taxon>
        <taxon>fabids</taxon>
        <taxon>Fabales</taxon>
        <taxon>Fabaceae</taxon>
        <taxon>Papilionoideae</taxon>
        <taxon>50 kb inversion clade</taxon>
        <taxon>NPAAA clade</taxon>
        <taxon>Hologalegina</taxon>
        <taxon>IRL clade</taxon>
        <taxon>Trifolieae</taxon>
        <taxon>Trifolium</taxon>
    </lineage>
</organism>
<dbReference type="AlphaFoldDB" id="A0A2K3MTL3"/>
<accession>A0A2K3MTL3</accession>
<gene>
    <name evidence="3" type="ORF">L195_g017341</name>
</gene>
<proteinExistence type="predicted"/>
<dbReference type="ExpressionAtlas" id="A0A2K3MTL3">
    <property type="expression patterns" value="baseline"/>
</dbReference>
<name>A0A2K3MTL3_TRIPR</name>
<dbReference type="InterPro" id="IPR023696">
    <property type="entry name" value="Ureohydrolase_dom_sf"/>
</dbReference>
<dbReference type="Gene3D" id="3.40.800.20">
    <property type="entry name" value="Histone deacetylase domain"/>
    <property type="match status" value="1"/>
</dbReference>
<dbReference type="InterPro" id="IPR037138">
    <property type="entry name" value="His_deacetylse_dom_sf"/>
</dbReference>
<keyword evidence="2" id="KW-0156">Chromatin regulator</keyword>
<evidence type="ECO:0000313" key="4">
    <source>
        <dbReference type="Proteomes" id="UP000236291"/>
    </source>
</evidence>
<keyword evidence="1" id="KW-0678">Repressor</keyword>
<evidence type="ECO:0000313" key="3">
    <source>
        <dbReference type="EMBL" id="PNX94171.1"/>
    </source>
</evidence>
<dbReference type="EMBL" id="ASHM01012220">
    <property type="protein sequence ID" value="PNX94171.1"/>
    <property type="molecule type" value="Genomic_DNA"/>
</dbReference>
<evidence type="ECO:0000256" key="2">
    <source>
        <dbReference type="ARBA" id="ARBA00022853"/>
    </source>
</evidence>
<comment type="caution">
    <text evidence="3">The sequence shown here is derived from an EMBL/GenBank/DDBJ whole genome shotgun (WGS) entry which is preliminary data.</text>
</comment>
<protein>
    <submittedName>
        <fullName evidence="3">Histone deacetylase 5-like protein</fullName>
    </submittedName>
</protein>